<proteinExistence type="predicted"/>
<accession>A0A518K277</accession>
<evidence type="ECO:0000313" key="2">
    <source>
        <dbReference type="EMBL" id="QDV71913.1"/>
    </source>
</evidence>
<dbReference type="Gene3D" id="1.10.10.10">
    <property type="entry name" value="Winged helix-like DNA-binding domain superfamily/Winged helix DNA-binding domain"/>
    <property type="match status" value="1"/>
</dbReference>
<dbReference type="AlphaFoldDB" id="A0A518K277"/>
<dbReference type="Pfam" id="PF07638">
    <property type="entry name" value="Sigma70_ECF"/>
    <property type="match status" value="1"/>
</dbReference>
<dbReference type="Proteomes" id="UP000316426">
    <property type="component" value="Chromosome"/>
</dbReference>
<feature type="domain" description="RNA polymerase sigma-70 ECF-like HTH" evidence="1">
    <location>
        <begin position="2"/>
        <end position="132"/>
    </location>
</feature>
<dbReference type="InterPro" id="IPR053812">
    <property type="entry name" value="HTH_Sigma70_ECF-like"/>
</dbReference>
<protein>
    <submittedName>
        <fullName evidence="2">ECF sigma factor</fullName>
    </submittedName>
</protein>
<gene>
    <name evidence="2" type="ORF">Spa11_00820</name>
</gene>
<reference evidence="2 3" key="1">
    <citation type="submission" date="2019-02" db="EMBL/GenBank/DDBJ databases">
        <title>Deep-cultivation of Planctomycetes and their phenomic and genomic characterization uncovers novel biology.</title>
        <authorList>
            <person name="Wiegand S."/>
            <person name="Jogler M."/>
            <person name="Boedeker C."/>
            <person name="Pinto D."/>
            <person name="Vollmers J."/>
            <person name="Rivas-Marin E."/>
            <person name="Kohn T."/>
            <person name="Peeters S.H."/>
            <person name="Heuer A."/>
            <person name="Rast P."/>
            <person name="Oberbeckmann S."/>
            <person name="Bunk B."/>
            <person name="Jeske O."/>
            <person name="Meyerdierks A."/>
            <person name="Storesund J.E."/>
            <person name="Kallscheuer N."/>
            <person name="Luecker S."/>
            <person name="Lage O.M."/>
            <person name="Pohl T."/>
            <person name="Merkel B.J."/>
            <person name="Hornburger P."/>
            <person name="Mueller R.-W."/>
            <person name="Bruemmer F."/>
            <person name="Labrenz M."/>
            <person name="Spormann A.M."/>
            <person name="Op den Camp H."/>
            <person name="Overmann J."/>
            <person name="Amann R."/>
            <person name="Jetten M.S.M."/>
            <person name="Mascher T."/>
            <person name="Medema M.H."/>
            <person name="Devos D.P."/>
            <person name="Kaster A.-K."/>
            <person name="Ovreas L."/>
            <person name="Rohde M."/>
            <person name="Galperin M.Y."/>
            <person name="Jogler C."/>
        </authorList>
    </citation>
    <scope>NUCLEOTIDE SEQUENCE [LARGE SCALE GENOMIC DNA]</scope>
    <source>
        <strain evidence="2 3">Spa11</strain>
    </source>
</reference>
<dbReference type="KEGG" id="bmei:Spa11_00820"/>
<sequence length="143" mass="16128">MGRFADVQNRDELWWLLLAISRQKVVDLHRSESALKRGGGRVRTESALQASYGRDLKFSLDQLVGDEPTPESLLVIDEQQRRLLGMLRDDVVRRVAIARIEGYTVSEIAGELAISPRSVERKLQLIRKRWAEDLGNATSSASV</sequence>
<evidence type="ECO:0000259" key="1">
    <source>
        <dbReference type="Pfam" id="PF07638"/>
    </source>
</evidence>
<keyword evidence="3" id="KW-1185">Reference proteome</keyword>
<dbReference type="EMBL" id="CP036349">
    <property type="protein sequence ID" value="QDV71913.1"/>
    <property type="molecule type" value="Genomic_DNA"/>
</dbReference>
<evidence type="ECO:0000313" key="3">
    <source>
        <dbReference type="Proteomes" id="UP000316426"/>
    </source>
</evidence>
<dbReference type="InterPro" id="IPR036388">
    <property type="entry name" value="WH-like_DNA-bd_sf"/>
</dbReference>
<organism evidence="2 3">
    <name type="scientific">Botrimarina mediterranea</name>
    <dbReference type="NCBI Taxonomy" id="2528022"/>
    <lineage>
        <taxon>Bacteria</taxon>
        <taxon>Pseudomonadati</taxon>
        <taxon>Planctomycetota</taxon>
        <taxon>Planctomycetia</taxon>
        <taxon>Pirellulales</taxon>
        <taxon>Lacipirellulaceae</taxon>
        <taxon>Botrimarina</taxon>
    </lineage>
</organism>
<name>A0A518K277_9BACT</name>